<dbReference type="EMBL" id="LWDF02000104">
    <property type="protein sequence ID" value="KAE8257582.1"/>
    <property type="molecule type" value="Genomic_DNA"/>
</dbReference>
<keyword evidence="4 6" id="KW-0472">Membrane</keyword>
<feature type="compositionally biased region" description="Basic and acidic residues" evidence="5">
    <location>
        <begin position="41"/>
        <end position="54"/>
    </location>
</feature>
<proteinExistence type="predicted"/>
<feature type="transmembrane region" description="Helical" evidence="6">
    <location>
        <begin position="391"/>
        <end position="413"/>
    </location>
</feature>
<dbReference type="FunFam" id="1.20.1250.20:FF:000082">
    <property type="entry name" value="MFS multidrug transporter, putative"/>
    <property type="match status" value="1"/>
</dbReference>
<dbReference type="GO" id="GO:0140115">
    <property type="term" value="P:export across plasma membrane"/>
    <property type="evidence" value="ECO:0007669"/>
    <property type="project" value="UniProtKB-ARBA"/>
</dbReference>
<dbReference type="Pfam" id="PF07690">
    <property type="entry name" value="MFS_1"/>
    <property type="match status" value="1"/>
</dbReference>
<dbReference type="PANTHER" id="PTHR23502">
    <property type="entry name" value="MAJOR FACILITATOR SUPERFAMILY"/>
    <property type="match status" value="1"/>
</dbReference>
<dbReference type="InterPro" id="IPR036259">
    <property type="entry name" value="MFS_trans_sf"/>
</dbReference>
<feature type="transmembrane region" description="Helical" evidence="6">
    <location>
        <begin position="198"/>
        <end position="219"/>
    </location>
</feature>
<feature type="transmembrane region" description="Helical" evidence="6">
    <location>
        <begin position="419"/>
        <end position="442"/>
    </location>
</feature>
<dbReference type="SUPFAM" id="SSF103473">
    <property type="entry name" value="MFS general substrate transporter"/>
    <property type="match status" value="1"/>
</dbReference>
<evidence type="ECO:0000256" key="5">
    <source>
        <dbReference type="SAM" id="MobiDB-lite"/>
    </source>
</evidence>
<dbReference type="GO" id="GO:0022857">
    <property type="term" value="F:transmembrane transporter activity"/>
    <property type="evidence" value="ECO:0007669"/>
    <property type="project" value="InterPro"/>
</dbReference>
<organism evidence="8 9">
    <name type="scientific">Tilletia indica</name>
    <dbReference type="NCBI Taxonomy" id="43049"/>
    <lineage>
        <taxon>Eukaryota</taxon>
        <taxon>Fungi</taxon>
        <taxon>Dikarya</taxon>
        <taxon>Basidiomycota</taxon>
        <taxon>Ustilaginomycotina</taxon>
        <taxon>Exobasidiomycetes</taxon>
        <taxon>Tilletiales</taxon>
        <taxon>Tilletiaceae</taxon>
        <taxon>Tilletia</taxon>
    </lineage>
</organism>
<name>A0A177TWJ0_9BASI</name>
<dbReference type="Proteomes" id="UP000077521">
    <property type="component" value="Unassembled WGS sequence"/>
</dbReference>
<dbReference type="PROSITE" id="PS50850">
    <property type="entry name" value="MFS"/>
    <property type="match status" value="1"/>
</dbReference>
<dbReference type="PANTHER" id="PTHR23502:SF7">
    <property type="entry name" value="DRUG_PROTON ANTIPORTER YHK8-RELATED"/>
    <property type="match status" value="1"/>
</dbReference>
<keyword evidence="2 6" id="KW-0812">Transmembrane</keyword>
<sequence>MSDLEAQRPPQEADAKTLSVSPVGSQKEGKSSSEDLPSAGAEKDGDTSDQDGKYRVSFTEGDPTNPLNFSKARKWAIVGVCAAAAFNVTCASSMTASAYEGISQAFGVGREVAILSISLFVAGLGLGPSLLGPLSEFFGRRIVYLVSFGAFVLLGFPVAWANNIAVFLIFRFLSGFAGSGFLSISGGTVSDLFEPHELFLPMSIYTCSPFIGPVAGPLISGFINENTTWRWTFWTILIWSAVTWVLLLFFAPETFAPIILCKTARQYRSEKKDGSDQWYAQHERVVAGKSISQSILGNCTKVFKLLSLEPMLLALCIWSALLLGVLYLCFEAFPIIFAGKHNFTLQQTGLSFLGIGVGMVFGIMTMPIWAKKYDEARRTAIERGEKGAPPEARLPIGMAGAILTVIGLLWLAFTTYKSVHWIVPIIASIPFGAGIILSYIAIFTFTVDAFRPVAASAMSANSLVRSCFAAAFPLFADFLYADLGTVGATGLLAGLAALMIPIPILFYKYGPALRARGRFAA</sequence>
<feature type="region of interest" description="Disordered" evidence="5">
    <location>
        <begin position="1"/>
        <end position="59"/>
    </location>
</feature>
<dbReference type="InterPro" id="IPR011701">
    <property type="entry name" value="MFS"/>
</dbReference>
<evidence type="ECO:0000313" key="9">
    <source>
        <dbReference type="Proteomes" id="UP000077521"/>
    </source>
</evidence>
<feature type="transmembrane region" description="Helical" evidence="6">
    <location>
        <begin position="142"/>
        <end position="160"/>
    </location>
</feature>
<reference evidence="8" key="1">
    <citation type="submission" date="2016-04" db="EMBL/GenBank/DDBJ databases">
        <authorList>
            <person name="Nguyen H.D."/>
            <person name="Samba Siva P."/>
            <person name="Cullis J."/>
            <person name="Levesque C.A."/>
            <person name="Hambleton S."/>
        </authorList>
    </citation>
    <scope>NUCLEOTIDE SEQUENCE</scope>
    <source>
        <strain evidence="8">DAOMC 236416</strain>
    </source>
</reference>
<evidence type="ECO:0000256" key="2">
    <source>
        <dbReference type="ARBA" id="ARBA00022692"/>
    </source>
</evidence>
<feature type="transmembrane region" description="Helical" evidence="6">
    <location>
        <begin position="75"/>
        <end position="99"/>
    </location>
</feature>
<feature type="transmembrane region" description="Helical" evidence="6">
    <location>
        <begin position="349"/>
        <end position="370"/>
    </location>
</feature>
<dbReference type="PROSITE" id="PS00216">
    <property type="entry name" value="SUGAR_TRANSPORT_1"/>
    <property type="match status" value="1"/>
</dbReference>
<keyword evidence="3 6" id="KW-1133">Transmembrane helix</keyword>
<comment type="caution">
    <text evidence="8">The sequence shown here is derived from an EMBL/GenBank/DDBJ whole genome shotgun (WGS) entry which is preliminary data.</text>
</comment>
<dbReference type="InterPro" id="IPR020846">
    <property type="entry name" value="MFS_dom"/>
</dbReference>
<feature type="domain" description="Major facilitator superfamily (MFS) profile" evidence="7">
    <location>
        <begin position="77"/>
        <end position="511"/>
    </location>
</feature>
<dbReference type="CDD" id="cd17323">
    <property type="entry name" value="MFS_Tpo1_MDR_like"/>
    <property type="match status" value="1"/>
</dbReference>
<evidence type="ECO:0000256" key="4">
    <source>
        <dbReference type="ARBA" id="ARBA00023136"/>
    </source>
</evidence>
<gene>
    <name evidence="8" type="ORF">A4X13_0g2265</name>
</gene>
<evidence type="ECO:0000256" key="1">
    <source>
        <dbReference type="ARBA" id="ARBA00004141"/>
    </source>
</evidence>
<evidence type="ECO:0000256" key="3">
    <source>
        <dbReference type="ARBA" id="ARBA00022989"/>
    </source>
</evidence>
<reference evidence="8" key="2">
    <citation type="journal article" date="2019" name="IMA Fungus">
        <title>Genome sequencing and comparison of five Tilletia species to identify candidate genes for the detection of regulated species infecting wheat.</title>
        <authorList>
            <person name="Nguyen H.D.T."/>
            <person name="Sultana T."/>
            <person name="Kesanakurti P."/>
            <person name="Hambleton S."/>
        </authorList>
    </citation>
    <scope>NUCLEOTIDE SEQUENCE</scope>
    <source>
        <strain evidence="8">DAOMC 236416</strain>
    </source>
</reference>
<feature type="transmembrane region" description="Helical" evidence="6">
    <location>
        <begin position="231"/>
        <end position="250"/>
    </location>
</feature>
<evidence type="ECO:0000313" key="8">
    <source>
        <dbReference type="EMBL" id="KAE8257582.1"/>
    </source>
</evidence>
<feature type="transmembrane region" description="Helical" evidence="6">
    <location>
        <begin position="487"/>
        <end position="507"/>
    </location>
</feature>
<feature type="transmembrane region" description="Helical" evidence="6">
    <location>
        <begin position="311"/>
        <end position="337"/>
    </location>
</feature>
<dbReference type="GO" id="GO:0042908">
    <property type="term" value="P:xenobiotic transport"/>
    <property type="evidence" value="ECO:0007669"/>
    <property type="project" value="UniProtKB-ARBA"/>
</dbReference>
<dbReference type="Gene3D" id="1.20.1250.20">
    <property type="entry name" value="MFS general substrate transporter like domains"/>
    <property type="match status" value="1"/>
</dbReference>
<dbReference type="AlphaFoldDB" id="A0A177TWJ0"/>
<feature type="transmembrane region" description="Helical" evidence="6">
    <location>
        <begin position="111"/>
        <end position="130"/>
    </location>
</feature>
<accession>A0A177TWJ0</accession>
<comment type="subcellular location">
    <subcellularLocation>
        <location evidence="1">Membrane</location>
        <topology evidence="1">Multi-pass membrane protein</topology>
    </subcellularLocation>
</comment>
<dbReference type="InterPro" id="IPR005829">
    <property type="entry name" value="Sugar_transporter_CS"/>
</dbReference>
<evidence type="ECO:0000259" key="7">
    <source>
        <dbReference type="PROSITE" id="PS50850"/>
    </source>
</evidence>
<evidence type="ECO:0000256" key="6">
    <source>
        <dbReference type="SAM" id="Phobius"/>
    </source>
</evidence>
<dbReference type="GO" id="GO:0005886">
    <property type="term" value="C:plasma membrane"/>
    <property type="evidence" value="ECO:0007669"/>
    <property type="project" value="TreeGrafter"/>
</dbReference>
<keyword evidence="9" id="KW-1185">Reference proteome</keyword>
<protein>
    <recommendedName>
        <fullName evidence="7">Major facilitator superfamily (MFS) profile domain-containing protein</fullName>
    </recommendedName>
</protein>